<feature type="compositionally biased region" description="Polar residues" evidence="4">
    <location>
        <begin position="1"/>
        <end position="10"/>
    </location>
</feature>
<comment type="caution">
    <text evidence="5">The sequence shown here is derived from an EMBL/GenBank/DDBJ whole genome shotgun (WGS) entry which is preliminary data.</text>
</comment>
<feature type="region of interest" description="Disordered" evidence="4">
    <location>
        <begin position="1"/>
        <end position="200"/>
    </location>
</feature>
<reference evidence="5 6" key="1">
    <citation type="journal article" date="2024" name="Front Chem Biol">
        <title>Unveiling the potential of Daldinia eschscholtzii MFLUCC 19-0629 through bioactivity and bioinformatics studies for enhanced sustainable agriculture production.</title>
        <authorList>
            <person name="Brooks S."/>
            <person name="Weaver J.A."/>
            <person name="Klomchit A."/>
            <person name="Alharthi S.A."/>
            <person name="Onlamun T."/>
            <person name="Nurani R."/>
            <person name="Vong T.K."/>
            <person name="Alberti F."/>
            <person name="Greco C."/>
        </authorList>
    </citation>
    <scope>NUCLEOTIDE SEQUENCE [LARGE SCALE GENOMIC DNA]</scope>
    <source>
        <strain evidence="5">MFLUCC 19-0629</strain>
    </source>
</reference>
<keyword evidence="6" id="KW-1185">Reference proteome</keyword>
<evidence type="ECO:0000256" key="2">
    <source>
        <dbReference type="ARBA" id="ARBA00022737"/>
    </source>
</evidence>
<dbReference type="PROSITE" id="PS51897">
    <property type="entry name" value="ANNEXIN_2"/>
    <property type="match status" value="3"/>
</dbReference>
<gene>
    <name evidence="5" type="ORF">Daesc_003726</name>
</gene>
<feature type="compositionally biased region" description="Pro residues" evidence="4">
    <location>
        <begin position="86"/>
        <end position="102"/>
    </location>
</feature>
<evidence type="ECO:0000313" key="6">
    <source>
        <dbReference type="Proteomes" id="UP001369815"/>
    </source>
</evidence>
<dbReference type="GO" id="GO:0005509">
    <property type="term" value="F:calcium ion binding"/>
    <property type="evidence" value="ECO:0007669"/>
    <property type="project" value="InterPro"/>
</dbReference>
<evidence type="ECO:0000256" key="3">
    <source>
        <dbReference type="ARBA" id="ARBA00023216"/>
    </source>
</evidence>
<dbReference type="PRINTS" id="PR00196">
    <property type="entry name" value="ANNEXIN"/>
</dbReference>
<dbReference type="PANTHER" id="PTHR10502:SF102">
    <property type="entry name" value="ANNEXIN B11"/>
    <property type="match status" value="1"/>
</dbReference>
<comment type="similarity">
    <text evidence="1">Belongs to the annexin family.</text>
</comment>
<dbReference type="EMBL" id="JBANMG010000004">
    <property type="protein sequence ID" value="KAK6953764.1"/>
    <property type="molecule type" value="Genomic_DNA"/>
</dbReference>
<dbReference type="Pfam" id="PF00191">
    <property type="entry name" value="Annexin"/>
    <property type="match status" value="3"/>
</dbReference>
<evidence type="ECO:0000313" key="5">
    <source>
        <dbReference type="EMBL" id="KAK6953764.1"/>
    </source>
</evidence>
<dbReference type="GO" id="GO:0012506">
    <property type="term" value="C:vesicle membrane"/>
    <property type="evidence" value="ECO:0007669"/>
    <property type="project" value="TreeGrafter"/>
</dbReference>
<sequence>MNLPNQQYYNQYPPTGGPSPGQPGQPQAGYQQPPPGASYYPPTGPVELPAPGQPPYQQQPYSAYNTPQGPPQGPPQTSQYQYQPQQYPPGPPQAPGRYPPAQPGQYQSQPYPSQQPQQGQYGQQPAPYGQWGPGSQQGPPPPPNAYSQAPAPALAPYPSQPQPQPQQYGGPPGAPQWSQPQHPAPGYGYGVPPTPASPGYDPAQRAFVGPINTSADVETLRKAMKGMGCDESTLIHILVSPKYENPWAMAQLVGDYNKRFIRDLAKDIESETRGGVETALLALIRGPLEQDARVLIKALDRAGTDEDALMDVLLCRSNADIRAISAEYKRIKGTELLVDIKDDVDDTLFRLYSMVLSATRAEDAAPVIAADIDHKVTELQRATEGTIGANAIAVAQIFTNSNAAQLHALCEAYQRKYHRSLEEVIEKEFRGDMEDALLYMLENAVDRARFDAKRLEKPLYRTPRKDRLLINRVVSLYWDRPRQEAAKAAYQRYSSARTSLRAAFRAMLSGDYEDLMIALIRERK</sequence>
<dbReference type="SUPFAM" id="SSF47874">
    <property type="entry name" value="Annexin"/>
    <property type="match status" value="1"/>
</dbReference>
<dbReference type="SMART" id="SM00335">
    <property type="entry name" value="ANX"/>
    <property type="match status" value="3"/>
</dbReference>
<proteinExistence type="inferred from homology"/>
<dbReference type="PANTHER" id="PTHR10502">
    <property type="entry name" value="ANNEXIN"/>
    <property type="match status" value="1"/>
</dbReference>
<evidence type="ECO:0000256" key="4">
    <source>
        <dbReference type="SAM" id="MobiDB-lite"/>
    </source>
</evidence>
<dbReference type="GO" id="GO:0001786">
    <property type="term" value="F:phosphatidylserine binding"/>
    <property type="evidence" value="ECO:0007669"/>
    <property type="project" value="TreeGrafter"/>
</dbReference>
<dbReference type="GO" id="GO:0005634">
    <property type="term" value="C:nucleus"/>
    <property type="evidence" value="ECO:0007669"/>
    <property type="project" value="TreeGrafter"/>
</dbReference>
<dbReference type="GO" id="GO:0005886">
    <property type="term" value="C:plasma membrane"/>
    <property type="evidence" value="ECO:0007669"/>
    <property type="project" value="TreeGrafter"/>
</dbReference>
<accession>A0AAX6MMP7</accession>
<evidence type="ECO:0008006" key="7">
    <source>
        <dbReference type="Google" id="ProtNLM"/>
    </source>
</evidence>
<protein>
    <recommendedName>
        <fullName evidence="7">Annexin</fullName>
    </recommendedName>
</protein>
<dbReference type="GO" id="GO:0005737">
    <property type="term" value="C:cytoplasm"/>
    <property type="evidence" value="ECO:0007669"/>
    <property type="project" value="TreeGrafter"/>
</dbReference>
<dbReference type="InterPro" id="IPR037104">
    <property type="entry name" value="Annexin_sf"/>
</dbReference>
<dbReference type="AlphaFoldDB" id="A0AAX6MMP7"/>
<dbReference type="InterPro" id="IPR001464">
    <property type="entry name" value="Annexin"/>
</dbReference>
<keyword evidence="2" id="KW-0677">Repeat</keyword>
<dbReference type="Gene3D" id="1.10.220.10">
    <property type="entry name" value="Annexin"/>
    <property type="match status" value="4"/>
</dbReference>
<evidence type="ECO:0000256" key="1">
    <source>
        <dbReference type="ARBA" id="ARBA00007831"/>
    </source>
</evidence>
<dbReference type="InterPro" id="IPR018502">
    <property type="entry name" value="Annexin_repeat"/>
</dbReference>
<feature type="compositionally biased region" description="Low complexity" evidence="4">
    <location>
        <begin position="103"/>
        <end position="137"/>
    </location>
</feature>
<dbReference type="GO" id="GO:0005544">
    <property type="term" value="F:calcium-dependent phospholipid binding"/>
    <property type="evidence" value="ECO:0007669"/>
    <property type="project" value="InterPro"/>
</dbReference>
<dbReference type="Proteomes" id="UP001369815">
    <property type="component" value="Unassembled WGS sequence"/>
</dbReference>
<keyword evidence="3" id="KW-0041">Annexin</keyword>
<organism evidence="5 6">
    <name type="scientific">Daldinia eschscholtzii</name>
    <dbReference type="NCBI Taxonomy" id="292717"/>
    <lineage>
        <taxon>Eukaryota</taxon>
        <taxon>Fungi</taxon>
        <taxon>Dikarya</taxon>
        <taxon>Ascomycota</taxon>
        <taxon>Pezizomycotina</taxon>
        <taxon>Sordariomycetes</taxon>
        <taxon>Xylariomycetidae</taxon>
        <taxon>Xylariales</taxon>
        <taxon>Hypoxylaceae</taxon>
        <taxon>Daldinia</taxon>
    </lineage>
</organism>
<feature type="compositionally biased region" description="Low complexity" evidence="4">
    <location>
        <begin position="75"/>
        <end position="85"/>
    </location>
</feature>
<feature type="compositionally biased region" description="Pro residues" evidence="4">
    <location>
        <begin position="153"/>
        <end position="164"/>
    </location>
</feature>
<name>A0AAX6MMP7_9PEZI</name>